<dbReference type="EMBL" id="MN956836">
    <property type="protein sequence ID" value="QTX13913.1"/>
    <property type="molecule type" value="Genomic_DNA"/>
</dbReference>
<keyword evidence="1" id="KW-0614">Plasmid</keyword>
<geneLocation type="plasmid" evidence="1">
    <name>p17-15-vir-like</name>
</geneLocation>
<name>A0A8B0SNS4_KLEPN</name>
<dbReference type="AlphaFoldDB" id="A0A8B0SNS4"/>
<reference evidence="1" key="1">
    <citation type="submission" date="2020-01" db="EMBL/GenBank/DDBJ databases">
        <authorList>
            <person name="Qin S."/>
        </authorList>
    </citation>
    <scope>NUCLEOTIDE SEQUENCE</scope>
    <source>
        <strain evidence="1">CVir17-16-YZ6g</strain>
        <plasmid evidence="1">p17-15-vir-like</plasmid>
    </source>
</reference>
<sequence length="65" mass="7207">MSGNTEICQIPAGETECTGAVSWSIPKSGNGITTYFFRLTDMDKNTFISHCRKKDITGTLICYPR</sequence>
<evidence type="ECO:0000313" key="1">
    <source>
        <dbReference type="EMBL" id="QTX13913.1"/>
    </source>
</evidence>
<accession>A0A8B0SNS4</accession>
<protein>
    <submittedName>
        <fullName evidence="1">Uncharacterized protein</fullName>
    </submittedName>
</protein>
<proteinExistence type="predicted"/>
<organism evidence="1">
    <name type="scientific">Klebsiella pneumoniae</name>
    <dbReference type="NCBI Taxonomy" id="573"/>
    <lineage>
        <taxon>Bacteria</taxon>
        <taxon>Pseudomonadati</taxon>
        <taxon>Pseudomonadota</taxon>
        <taxon>Gammaproteobacteria</taxon>
        <taxon>Enterobacterales</taxon>
        <taxon>Enterobacteriaceae</taxon>
        <taxon>Klebsiella/Raoultella group</taxon>
        <taxon>Klebsiella</taxon>
        <taxon>Klebsiella pneumoniae complex</taxon>
    </lineage>
</organism>